<organism evidence="2 3">
    <name type="scientific">Exophiala dermatitidis (strain ATCC 34100 / CBS 525.76 / NIH/UT8656)</name>
    <name type="common">Black yeast</name>
    <name type="synonym">Wangiella dermatitidis</name>
    <dbReference type="NCBI Taxonomy" id="858893"/>
    <lineage>
        <taxon>Eukaryota</taxon>
        <taxon>Fungi</taxon>
        <taxon>Dikarya</taxon>
        <taxon>Ascomycota</taxon>
        <taxon>Pezizomycotina</taxon>
        <taxon>Eurotiomycetes</taxon>
        <taxon>Chaetothyriomycetidae</taxon>
        <taxon>Chaetothyriales</taxon>
        <taxon>Herpotrichiellaceae</taxon>
        <taxon>Exophiala</taxon>
    </lineage>
</organism>
<evidence type="ECO:0000256" key="1">
    <source>
        <dbReference type="SAM" id="MobiDB-lite"/>
    </source>
</evidence>
<feature type="compositionally biased region" description="Basic residues" evidence="1">
    <location>
        <begin position="63"/>
        <end position="72"/>
    </location>
</feature>
<dbReference type="Proteomes" id="UP000007304">
    <property type="component" value="Unassembled WGS sequence"/>
</dbReference>
<dbReference type="AlphaFoldDB" id="H6C4Q1"/>
<sequence length="300" mass="33509">MAENEDPTFWPLEEEEQSSSSSGSNSNGGGDKHVEPQSDVPAPETGGKRKRRSVYYGVPPLPKTKKRRRNKASVRLDAATKASHRAISEEDDPADLPLPEYPAQASEADRMLYTMAGRVIRDWSVIESRWQEITGQPGVNLVGRFLAMIRNYAAQGVLDLTEEVLDTYRDGQQLMELSATAKKHSLIARLKQQVEEEREDTVWREVSRRYQLATGDGVSAANLRAFWNAVEGNEHLEERSRAPGPEEQAVQETSQAGQADLTEAEFDRLLARAQEREKLKQKEEDQASSGPLVPYASDSD</sequence>
<proteinExistence type="predicted"/>
<dbReference type="VEuPathDB" id="FungiDB:HMPREF1120_05700"/>
<feature type="region of interest" description="Disordered" evidence="1">
    <location>
        <begin position="235"/>
        <end position="300"/>
    </location>
</feature>
<accession>H6C4Q1</accession>
<gene>
    <name evidence="2" type="ORF">HMPREF1120_05700</name>
</gene>
<reference evidence="2" key="1">
    <citation type="submission" date="2011-07" db="EMBL/GenBank/DDBJ databases">
        <title>The Genome Sequence of Exophiala (Wangiella) dermatitidis NIH/UT8656.</title>
        <authorList>
            <consortium name="The Broad Institute Genome Sequencing Platform"/>
            <person name="Cuomo C."/>
            <person name="Wang Z."/>
            <person name="Hunicke-Smith S."/>
            <person name="Szanislo P.J."/>
            <person name="Earl A."/>
            <person name="Young S.K."/>
            <person name="Zeng Q."/>
            <person name="Gargeya S."/>
            <person name="Fitzgerald M."/>
            <person name="Haas B."/>
            <person name="Abouelleil A."/>
            <person name="Alvarado L."/>
            <person name="Arachchi H.M."/>
            <person name="Berlin A."/>
            <person name="Brown A."/>
            <person name="Chapman S.B."/>
            <person name="Chen Z."/>
            <person name="Dunbar C."/>
            <person name="Freedman E."/>
            <person name="Gearin G."/>
            <person name="Gellesch M."/>
            <person name="Goldberg J."/>
            <person name="Griggs A."/>
            <person name="Gujja S."/>
            <person name="Heiman D."/>
            <person name="Howarth C."/>
            <person name="Larson L."/>
            <person name="Lui A."/>
            <person name="MacDonald P.J.P."/>
            <person name="Montmayeur A."/>
            <person name="Murphy C."/>
            <person name="Neiman D."/>
            <person name="Pearson M."/>
            <person name="Priest M."/>
            <person name="Roberts A."/>
            <person name="Saif S."/>
            <person name="Shea T."/>
            <person name="Shenoy N."/>
            <person name="Sisk P."/>
            <person name="Stolte C."/>
            <person name="Sykes S."/>
            <person name="Wortman J."/>
            <person name="Nusbaum C."/>
            <person name="Birren B."/>
        </authorList>
    </citation>
    <scope>NUCLEOTIDE SEQUENCE</scope>
    <source>
        <strain evidence="2">NIH/UT8656</strain>
    </source>
</reference>
<dbReference type="RefSeq" id="XP_009158133.1">
    <property type="nucleotide sequence ID" value="XM_009159885.1"/>
</dbReference>
<dbReference type="EMBL" id="JH226134">
    <property type="protein sequence ID" value="EHY57672.1"/>
    <property type="molecule type" value="Genomic_DNA"/>
</dbReference>
<dbReference type="GeneID" id="20310339"/>
<feature type="region of interest" description="Disordered" evidence="1">
    <location>
        <begin position="1"/>
        <end position="99"/>
    </location>
</feature>
<name>H6C4Q1_EXODN</name>
<feature type="compositionally biased region" description="Basic and acidic residues" evidence="1">
    <location>
        <begin position="265"/>
        <end position="285"/>
    </location>
</feature>
<evidence type="ECO:0000313" key="2">
    <source>
        <dbReference type="EMBL" id="EHY57672.1"/>
    </source>
</evidence>
<dbReference type="HOGENOM" id="CLU_927592_0_0_1"/>
<dbReference type="InParanoid" id="H6C4Q1"/>
<keyword evidence="3" id="KW-1185">Reference proteome</keyword>
<protein>
    <submittedName>
        <fullName evidence="2">Uncharacterized protein</fullName>
    </submittedName>
</protein>
<evidence type="ECO:0000313" key="3">
    <source>
        <dbReference type="Proteomes" id="UP000007304"/>
    </source>
</evidence>
<feature type="compositionally biased region" description="Acidic residues" evidence="1">
    <location>
        <begin position="1"/>
        <end position="17"/>
    </location>
</feature>